<keyword evidence="5" id="KW-1185">Reference proteome</keyword>
<dbReference type="InterPro" id="IPR008928">
    <property type="entry name" value="6-hairpin_glycosidase_sf"/>
</dbReference>
<evidence type="ECO:0000313" key="5">
    <source>
        <dbReference type="Proteomes" id="UP000001072"/>
    </source>
</evidence>
<protein>
    <recommendedName>
        <fullName evidence="2">alpha,alpha-trehalase</fullName>
        <ecNumber evidence="2">3.2.1.28</ecNumber>
    </recommendedName>
    <alternativeName>
        <fullName evidence="3">Alpha,alpha-trehalase</fullName>
    </alternativeName>
</protein>
<dbReference type="HOGENOM" id="CLU_2210591_0_0_1"/>
<gene>
    <name evidence="4" type="ORF">MELLADRAFT_70388</name>
</gene>
<dbReference type="STRING" id="747676.F4R3B7"/>
<organism evidence="5">
    <name type="scientific">Melampsora larici-populina (strain 98AG31 / pathotype 3-4-7)</name>
    <name type="common">Poplar leaf rust fungus</name>
    <dbReference type="NCBI Taxonomy" id="747676"/>
    <lineage>
        <taxon>Eukaryota</taxon>
        <taxon>Fungi</taxon>
        <taxon>Dikarya</taxon>
        <taxon>Basidiomycota</taxon>
        <taxon>Pucciniomycotina</taxon>
        <taxon>Pucciniomycetes</taxon>
        <taxon>Pucciniales</taxon>
        <taxon>Melampsoraceae</taxon>
        <taxon>Melampsora</taxon>
    </lineage>
</organism>
<evidence type="ECO:0000256" key="3">
    <source>
        <dbReference type="ARBA" id="ARBA00030473"/>
    </source>
</evidence>
<dbReference type="InParanoid" id="F4R3B7"/>
<accession>F4R3B7</accession>
<dbReference type="PANTHER" id="PTHR23403:SF6">
    <property type="entry name" value="CYTOSOLIC NEUTRAL TREHALASE-RELATED"/>
    <property type="match status" value="1"/>
</dbReference>
<proteinExistence type="inferred from homology"/>
<dbReference type="OrthoDB" id="3542292at2759"/>
<dbReference type="InterPro" id="IPR001661">
    <property type="entry name" value="Glyco_hydro_37"/>
</dbReference>
<evidence type="ECO:0000313" key="4">
    <source>
        <dbReference type="EMBL" id="EGG12600.1"/>
    </source>
</evidence>
<dbReference type="Pfam" id="PF01204">
    <property type="entry name" value="Trehalase"/>
    <property type="match status" value="1"/>
</dbReference>
<dbReference type="KEGG" id="mlr:MELLADRAFT_70388"/>
<evidence type="ECO:0000256" key="2">
    <source>
        <dbReference type="ARBA" id="ARBA00012757"/>
    </source>
</evidence>
<dbReference type="SUPFAM" id="SSF48208">
    <property type="entry name" value="Six-hairpin glycosidases"/>
    <property type="match status" value="1"/>
</dbReference>
<dbReference type="AlphaFoldDB" id="F4R3B7"/>
<dbReference type="InterPro" id="IPR012341">
    <property type="entry name" value="6hp_glycosidase-like_sf"/>
</dbReference>
<name>F4R3B7_MELLP</name>
<dbReference type="VEuPathDB" id="FungiDB:MELLADRAFT_70388"/>
<dbReference type="GeneID" id="18931519"/>
<dbReference type="GO" id="GO:0005993">
    <property type="term" value="P:trehalose catabolic process"/>
    <property type="evidence" value="ECO:0007669"/>
    <property type="project" value="TreeGrafter"/>
</dbReference>
<dbReference type="PANTHER" id="PTHR23403">
    <property type="entry name" value="TREHALASE"/>
    <property type="match status" value="1"/>
</dbReference>
<dbReference type="EMBL" id="GL883090">
    <property type="protein sequence ID" value="EGG12600.1"/>
    <property type="molecule type" value="Genomic_DNA"/>
</dbReference>
<reference evidence="5" key="1">
    <citation type="journal article" date="2011" name="Proc. Natl. Acad. Sci. U.S.A.">
        <title>Obligate biotrophy features unraveled by the genomic analysis of rust fungi.</title>
        <authorList>
            <person name="Duplessis S."/>
            <person name="Cuomo C.A."/>
            <person name="Lin Y.-C."/>
            <person name="Aerts A."/>
            <person name="Tisserant E."/>
            <person name="Veneault-Fourrey C."/>
            <person name="Joly D.L."/>
            <person name="Hacquard S."/>
            <person name="Amselem J."/>
            <person name="Cantarel B.L."/>
            <person name="Chiu R."/>
            <person name="Coutinho P.M."/>
            <person name="Feau N."/>
            <person name="Field M."/>
            <person name="Frey P."/>
            <person name="Gelhaye E."/>
            <person name="Goldberg J."/>
            <person name="Grabherr M.G."/>
            <person name="Kodira C.D."/>
            <person name="Kohler A."/>
            <person name="Kuees U."/>
            <person name="Lindquist E.A."/>
            <person name="Lucas S.M."/>
            <person name="Mago R."/>
            <person name="Mauceli E."/>
            <person name="Morin E."/>
            <person name="Murat C."/>
            <person name="Pangilinan J.L."/>
            <person name="Park R."/>
            <person name="Pearson M."/>
            <person name="Quesneville H."/>
            <person name="Rouhier N."/>
            <person name="Sakthikumar S."/>
            <person name="Salamov A.A."/>
            <person name="Schmutz J."/>
            <person name="Selles B."/>
            <person name="Shapiro H."/>
            <person name="Tanguay P."/>
            <person name="Tuskan G.A."/>
            <person name="Henrissat B."/>
            <person name="Van de Peer Y."/>
            <person name="Rouze P."/>
            <person name="Ellis J.G."/>
            <person name="Dodds P.N."/>
            <person name="Schein J.E."/>
            <person name="Zhong S."/>
            <person name="Hamelin R.C."/>
            <person name="Grigoriev I.V."/>
            <person name="Szabo L.J."/>
            <person name="Martin F."/>
        </authorList>
    </citation>
    <scope>NUCLEOTIDE SEQUENCE [LARGE SCALE GENOMIC DNA]</scope>
    <source>
        <strain evidence="5">98AG31 / pathotype 3-4-7</strain>
    </source>
</reference>
<dbReference type="EC" id="3.2.1.28" evidence="2"/>
<comment type="similarity">
    <text evidence="1">Belongs to the glycosyl hydrolase 37 family.</text>
</comment>
<sequence length="107" mass="12354">MPYAWAPLQFFAVDGMRRYGYSEEADRLSINFGSMVLKTFLNTGEVWEKYDGVQRDETVKLKYGYPTNEIGFGWTNAVFTRFYDQLSDVGKEHLLRLDGIPIPSDLV</sequence>
<dbReference type="Gene3D" id="1.50.10.10">
    <property type="match status" value="1"/>
</dbReference>
<dbReference type="RefSeq" id="XP_007403538.1">
    <property type="nucleotide sequence ID" value="XM_007403476.1"/>
</dbReference>
<evidence type="ECO:0000256" key="1">
    <source>
        <dbReference type="ARBA" id="ARBA00005615"/>
    </source>
</evidence>
<dbReference type="GO" id="GO:0004555">
    <property type="term" value="F:alpha,alpha-trehalase activity"/>
    <property type="evidence" value="ECO:0007669"/>
    <property type="project" value="UniProtKB-EC"/>
</dbReference>
<keyword evidence="4" id="KW-0378">Hydrolase</keyword>
<dbReference type="Proteomes" id="UP000001072">
    <property type="component" value="Unassembled WGS sequence"/>
</dbReference>